<keyword evidence="2" id="KW-1185">Reference proteome</keyword>
<evidence type="ECO:0000313" key="2">
    <source>
        <dbReference type="Proteomes" id="UP000040576"/>
    </source>
</evidence>
<protein>
    <submittedName>
        <fullName evidence="1">Uncharacterized protein</fullName>
    </submittedName>
</protein>
<dbReference type="Proteomes" id="UP000040576">
    <property type="component" value="Unassembled WGS sequence"/>
</dbReference>
<dbReference type="EMBL" id="CCRF01000087">
    <property type="protein sequence ID" value="CEE02809.1"/>
    <property type="molecule type" value="Genomic_DNA"/>
</dbReference>
<accession>A0A090KVT1</accession>
<gene>
    <name evidence="1" type="ORF">BT1A1_3021</name>
</gene>
<evidence type="ECO:0000313" key="1">
    <source>
        <dbReference type="EMBL" id="CEE02809.1"/>
    </source>
</evidence>
<proteinExistence type="predicted"/>
<sequence length="139" mass="16496">MSDFHFKVVTRLSLVAKIERFSLQNDDEIEFRRQNCGVFTSKWRRERVSSSKLCSFHFKMVTRLSLVAKIERFSPQNGDENGARRQNCAVFTSKWRRERGSSSKSGVFHLKMVTRTRLVVKIMRFSPQNGDENWFRRQN</sequence>
<organism evidence="1 2">
    <name type="scientific">Caldibacillus thermoamylovorans</name>
    <dbReference type="NCBI Taxonomy" id="35841"/>
    <lineage>
        <taxon>Bacteria</taxon>
        <taxon>Bacillati</taxon>
        <taxon>Bacillota</taxon>
        <taxon>Bacilli</taxon>
        <taxon>Bacillales</taxon>
        <taxon>Bacillaceae</taxon>
        <taxon>Caldibacillus</taxon>
    </lineage>
</organism>
<name>A0A090KVT1_9BACI</name>
<reference evidence="1 2" key="1">
    <citation type="submission" date="2014-07" db="EMBL/GenBank/DDBJ databases">
        <authorList>
            <person name="Wibberg Daniel"/>
        </authorList>
    </citation>
    <scope>NUCLEOTIDE SEQUENCE [LARGE SCALE GENOMIC DNA]</scope>
</reference>
<dbReference type="AlphaFoldDB" id="A0A090KVT1"/>